<comment type="caution">
    <text evidence="1">The sequence shown here is derived from an EMBL/GenBank/DDBJ whole genome shotgun (WGS) entry which is preliminary data.</text>
</comment>
<organism evidence="1 2">
    <name type="scientific">Kitasatospora terrestris</name>
    <dbReference type="NCBI Taxonomy" id="258051"/>
    <lineage>
        <taxon>Bacteria</taxon>
        <taxon>Bacillati</taxon>
        <taxon>Actinomycetota</taxon>
        <taxon>Actinomycetes</taxon>
        <taxon>Kitasatosporales</taxon>
        <taxon>Streptomycetaceae</taxon>
        <taxon>Kitasatospora</taxon>
    </lineage>
</organism>
<gene>
    <name evidence="1" type="ORF">GCM10023235_26090</name>
</gene>
<sequence>MLCFEPLLTPAGVELLHRAGTRAVATVGADDLMLARLLRPRLTTVHMSLPAGEELAELVDRLISDPVAEPVADPVAEPVSRELMTVRLVVRDSG</sequence>
<dbReference type="Gene3D" id="3.40.50.2300">
    <property type="match status" value="2"/>
</dbReference>
<protein>
    <submittedName>
        <fullName evidence="1">Uncharacterized protein</fullName>
    </submittedName>
</protein>
<accession>A0ABP9DIW2</accession>
<proteinExistence type="predicted"/>
<dbReference type="Proteomes" id="UP001501752">
    <property type="component" value="Unassembled WGS sequence"/>
</dbReference>
<evidence type="ECO:0000313" key="1">
    <source>
        <dbReference type="EMBL" id="GAA4848049.1"/>
    </source>
</evidence>
<keyword evidence="2" id="KW-1185">Reference proteome</keyword>
<evidence type="ECO:0000313" key="2">
    <source>
        <dbReference type="Proteomes" id="UP001501752"/>
    </source>
</evidence>
<dbReference type="EMBL" id="BAABIS010000001">
    <property type="protein sequence ID" value="GAA4848049.1"/>
    <property type="molecule type" value="Genomic_DNA"/>
</dbReference>
<dbReference type="InterPro" id="IPR028082">
    <property type="entry name" value="Peripla_BP_I"/>
</dbReference>
<name>A0ABP9DIW2_9ACTN</name>
<reference evidence="2" key="1">
    <citation type="journal article" date="2019" name="Int. J. Syst. Evol. Microbiol.">
        <title>The Global Catalogue of Microorganisms (GCM) 10K type strain sequencing project: providing services to taxonomists for standard genome sequencing and annotation.</title>
        <authorList>
            <consortium name="The Broad Institute Genomics Platform"/>
            <consortium name="The Broad Institute Genome Sequencing Center for Infectious Disease"/>
            <person name="Wu L."/>
            <person name="Ma J."/>
        </authorList>
    </citation>
    <scope>NUCLEOTIDE SEQUENCE [LARGE SCALE GENOMIC DNA]</scope>
    <source>
        <strain evidence="2">JCM 13006</strain>
    </source>
</reference>
<dbReference type="SUPFAM" id="SSF53822">
    <property type="entry name" value="Periplasmic binding protein-like I"/>
    <property type="match status" value="1"/>
</dbReference>